<dbReference type="Gene3D" id="1.25.40.180">
    <property type="match status" value="3"/>
</dbReference>
<dbReference type="Pfam" id="PF02854">
    <property type="entry name" value="MIF4G"/>
    <property type="match status" value="2"/>
</dbReference>
<feature type="domain" description="MIF4G" evidence="4">
    <location>
        <begin position="656"/>
        <end position="846"/>
    </location>
</feature>
<dbReference type="Pfam" id="PF04050">
    <property type="entry name" value="Upf2"/>
    <property type="match status" value="1"/>
</dbReference>
<feature type="compositionally biased region" description="Basic and acidic residues" evidence="3">
    <location>
        <begin position="118"/>
        <end position="158"/>
    </location>
</feature>
<feature type="compositionally biased region" description="Polar residues" evidence="3">
    <location>
        <begin position="1487"/>
        <end position="1504"/>
    </location>
</feature>
<feature type="compositionally biased region" description="Low complexity" evidence="3">
    <location>
        <begin position="56"/>
        <end position="67"/>
    </location>
</feature>
<accession>A0A9N8HQB2</accession>
<feature type="compositionally biased region" description="Acidic residues" evidence="3">
    <location>
        <begin position="1233"/>
        <end position="1249"/>
    </location>
</feature>
<dbReference type="PANTHER" id="PTHR12839:SF7">
    <property type="entry name" value="REGULATOR OF NONSENSE TRANSCRIPTS 2"/>
    <property type="match status" value="1"/>
</dbReference>
<comment type="caution">
    <text evidence="5">The sequence shown here is derived from an EMBL/GenBank/DDBJ whole genome shotgun (WGS) entry which is preliminary data.</text>
</comment>
<feature type="domain" description="MIF4G" evidence="4">
    <location>
        <begin position="862"/>
        <end position="1148"/>
    </location>
</feature>
<feature type="compositionally biased region" description="Basic residues" evidence="3">
    <location>
        <begin position="18"/>
        <end position="35"/>
    </location>
</feature>
<evidence type="ECO:0000313" key="6">
    <source>
        <dbReference type="Proteomes" id="UP001153069"/>
    </source>
</evidence>
<dbReference type="Proteomes" id="UP001153069">
    <property type="component" value="Unassembled WGS sequence"/>
</dbReference>
<feature type="compositionally biased region" description="Gly residues" evidence="3">
    <location>
        <begin position="528"/>
        <end position="549"/>
    </location>
</feature>
<evidence type="ECO:0000313" key="5">
    <source>
        <dbReference type="EMBL" id="CAB9522116.1"/>
    </source>
</evidence>
<feature type="region of interest" description="Disordered" evidence="3">
    <location>
        <begin position="1"/>
        <end position="158"/>
    </location>
</feature>
<dbReference type="InterPro" id="IPR016024">
    <property type="entry name" value="ARM-type_fold"/>
</dbReference>
<feature type="compositionally biased region" description="Polar residues" evidence="3">
    <location>
        <begin position="1015"/>
        <end position="1027"/>
    </location>
</feature>
<feature type="compositionally biased region" description="Basic and acidic residues" evidence="3">
    <location>
        <begin position="36"/>
        <end position="52"/>
    </location>
</feature>
<feature type="compositionally biased region" description="Acidic residues" evidence="3">
    <location>
        <begin position="1265"/>
        <end position="1280"/>
    </location>
</feature>
<sequence>MADAPPAAASGRGGGGRGRGKGRGKGRGGRGGRGKGNKEKAAEGDGKAKNDATTEQPPAAKQQQQKAGRGEGGGGREGNKNRRRRNNNNKGGKSGNKGGGKSNNKEQTPAEPAPPPSKSEEEKKREEEEKRQQEEAEALKKRQEEEQKALEAAREKRRKEQEALEQSVKEAIEALKTQIEVVENHKANRAQLQAGALEDFRKKFQSNKKSLKTDLKKCTAFVKKVKSGSAWAMKPDEINRDVSTLNLSRYVDEVVAALLDAKLKLGDLPSVVALSMEMHLRYEEFLSNLLPGLWSVINEKATEETAKNRRLYVRLITDFVLNGLVTDTKQLSKLIAEATGGKDGSYAVTDANLIVAFVKAAGYEIFGQQPKSIRVHVTLVREEIQKANKVASSGEATSEEAGAVEDGPVVLPAELASKGQEVVAKLEKTMTDLAVPNGTSDLLAKHCLGAYQTLSSSLVTTHVKLQKLEKRCEQDRLLSGTLPEAREKGLTDARKLLESLQKSVDTFSDILDQPLPQLEQEENDGEADAGGGGLELWTKGGGDGEGGADFGPFDDEETRAFYCDIPDLLTTVPPGLLGISPEEIERRKADNLQKYGSGFDAGAGAVDEEAEAATEEALAEDQLLDDEDAAAPADGVQGTDDAAAEENKDTPHYKLTVLLEQELPECNRREQIDEIAEKFCTNNGSSKNSRKRLSKTLFLVPRSRLDLLPYYSRMTAILDRVWPDIAPVLVKDLEQQFHGQTRYKKQSVEARFKTARYIGELTKFRVAPPIVALRCIKRCCDDFSGANIDVCCCLLESCGRYLHRIKHTNARLTQLLDTISRLSKAAHLDERHQSLIKAAFYTVKPPLSGPRKQAKEYTPLEAYLRHLLLDRLEPDANSISFVSKQIIRFPWNDPTKQCGPLVCKIILKTCRKGRYKGIQALAAVAANLRRHRPEVSVRLIDAVLEELRWAIEHPNFRDQQRIISYARLLGELFCVSLVSGQLIIQQLYLFLNIGHEIPSGLKEASEKHREAMSAGASTTEASKQQEQLPVYNSAGGMVTAINEDEELDEAPLETKEEDMQPQQPVAVSKHSEFDPRVPSNEDTPNSAFRVKLVCTLLEVVAKNLVTRSNIPKLQGFMAAFQRYLFTKTSLPAEVEFSLLDTFDIVDSAWRKATKDGGKGSKGKKDSSGDAEAKEEIGFPRYANWLEAHNATVAAEEADYVAEARTRARIEALAGESTAENLGAIEGDLLHEEEESLGDDDDDEDDDSSVEDPMSLSAKDSVNDDIAFEMESGDEEDDGEEHMEHSHYDETTDDDSEESNDSDGETDDEERSDEEEFDEEAYLAQMEEEAFERELRRVTMEALEKGKATARAATGGKVADTMISGSIMFKKKPDATKPADAGPTLALGGGEGITFQLLTKKGNKGKVESKEIIVPTDTNLAKTATKQDDEAARERDMIKARVLQYEADSAEARGAGGNIYLEQEKLQVIRNRPLSMEEIDRNFGTSGGNLRSNQGQSGQFRTSPSLGGRGGGRGGRGRGRGNASGRVLF</sequence>
<feature type="region of interest" description="Disordered" evidence="3">
    <location>
        <begin position="1233"/>
        <end position="1318"/>
    </location>
</feature>
<gene>
    <name evidence="5" type="ORF">SEMRO_1269_G257860.1</name>
</gene>
<dbReference type="InterPro" id="IPR039762">
    <property type="entry name" value="Nmd2/UPF2"/>
</dbReference>
<proteinExistence type="predicted"/>
<dbReference type="InterPro" id="IPR003890">
    <property type="entry name" value="MIF4G-like_typ-3"/>
</dbReference>
<keyword evidence="6" id="KW-1185">Reference proteome</keyword>
<dbReference type="InterPro" id="IPR007193">
    <property type="entry name" value="Upf2/Nmd2_C"/>
</dbReference>
<dbReference type="SMART" id="SM00543">
    <property type="entry name" value="MIF4G"/>
    <property type="match status" value="2"/>
</dbReference>
<dbReference type="OrthoDB" id="27832at2759"/>
<dbReference type="GO" id="GO:0005737">
    <property type="term" value="C:cytoplasm"/>
    <property type="evidence" value="ECO:0007669"/>
    <property type="project" value="UniProtKB-SubCell"/>
</dbReference>
<dbReference type="EMBL" id="CAICTM010001267">
    <property type="protein sequence ID" value="CAB9522116.1"/>
    <property type="molecule type" value="Genomic_DNA"/>
</dbReference>
<feature type="compositionally biased region" description="Gly residues" evidence="3">
    <location>
        <begin position="92"/>
        <end position="101"/>
    </location>
</feature>
<evidence type="ECO:0000256" key="1">
    <source>
        <dbReference type="ARBA" id="ARBA00004496"/>
    </source>
</evidence>
<dbReference type="SUPFAM" id="SSF48371">
    <property type="entry name" value="ARM repeat"/>
    <property type="match status" value="2"/>
</dbReference>
<dbReference type="PANTHER" id="PTHR12839">
    <property type="entry name" value="NONSENSE-MEDIATED MRNA DECAY PROTEIN 2 UP-FRAMESHIFT SUPPRESSOR 2"/>
    <property type="match status" value="1"/>
</dbReference>
<comment type="subcellular location">
    <subcellularLocation>
        <location evidence="1">Cytoplasm</location>
    </subcellularLocation>
</comment>
<evidence type="ECO:0000256" key="3">
    <source>
        <dbReference type="SAM" id="MobiDB-lite"/>
    </source>
</evidence>
<feature type="region of interest" description="Disordered" evidence="3">
    <location>
        <begin position="631"/>
        <end position="650"/>
    </location>
</feature>
<protein>
    <submittedName>
        <fullName evidence="5">Regulator of nonsense transcripts</fullName>
    </submittedName>
</protein>
<keyword evidence="2" id="KW-0963">Cytoplasm</keyword>
<feature type="compositionally biased region" description="Acidic residues" evidence="3">
    <location>
        <begin position="1290"/>
        <end position="1318"/>
    </location>
</feature>
<organism evidence="5 6">
    <name type="scientific">Seminavis robusta</name>
    <dbReference type="NCBI Taxonomy" id="568900"/>
    <lineage>
        <taxon>Eukaryota</taxon>
        <taxon>Sar</taxon>
        <taxon>Stramenopiles</taxon>
        <taxon>Ochrophyta</taxon>
        <taxon>Bacillariophyta</taxon>
        <taxon>Bacillariophyceae</taxon>
        <taxon>Bacillariophycidae</taxon>
        <taxon>Naviculales</taxon>
        <taxon>Naviculaceae</taxon>
        <taxon>Seminavis</taxon>
    </lineage>
</organism>
<dbReference type="GO" id="GO:0003723">
    <property type="term" value="F:RNA binding"/>
    <property type="evidence" value="ECO:0007669"/>
    <property type="project" value="InterPro"/>
</dbReference>
<feature type="region of interest" description="Disordered" evidence="3">
    <location>
        <begin position="1152"/>
        <end position="1172"/>
    </location>
</feature>
<feature type="region of interest" description="Disordered" evidence="3">
    <location>
        <begin position="513"/>
        <end position="555"/>
    </location>
</feature>
<dbReference type="GO" id="GO:0035145">
    <property type="term" value="C:exon-exon junction complex"/>
    <property type="evidence" value="ECO:0007669"/>
    <property type="project" value="TreeGrafter"/>
</dbReference>
<dbReference type="GO" id="GO:0000184">
    <property type="term" value="P:nuclear-transcribed mRNA catabolic process, nonsense-mediated decay"/>
    <property type="evidence" value="ECO:0007669"/>
    <property type="project" value="InterPro"/>
</dbReference>
<name>A0A9N8HQB2_9STRA</name>
<feature type="region of interest" description="Disordered" evidence="3">
    <location>
        <begin position="1051"/>
        <end position="1082"/>
    </location>
</feature>
<evidence type="ECO:0000259" key="4">
    <source>
        <dbReference type="SMART" id="SM00543"/>
    </source>
</evidence>
<evidence type="ECO:0000256" key="2">
    <source>
        <dbReference type="ARBA" id="ARBA00022490"/>
    </source>
</evidence>
<reference evidence="5" key="1">
    <citation type="submission" date="2020-06" db="EMBL/GenBank/DDBJ databases">
        <authorList>
            <consortium name="Plant Systems Biology data submission"/>
        </authorList>
    </citation>
    <scope>NUCLEOTIDE SEQUENCE</scope>
    <source>
        <strain evidence="5">D6</strain>
    </source>
</reference>
<feature type="region of interest" description="Disordered" evidence="3">
    <location>
        <begin position="1004"/>
        <end position="1027"/>
    </location>
</feature>
<feature type="region of interest" description="Disordered" evidence="3">
    <location>
        <begin position="1478"/>
        <end position="1528"/>
    </location>
</feature>